<dbReference type="RefSeq" id="WP_044826115.1">
    <property type="nucleotide sequence ID" value="NZ_CP009687.1"/>
</dbReference>
<dbReference type="NCBIfam" id="NF041920">
    <property type="entry name" value="DmpI"/>
    <property type="match status" value="1"/>
</dbReference>
<evidence type="ECO:0000256" key="1">
    <source>
        <dbReference type="ARBA" id="ARBA00023235"/>
    </source>
</evidence>
<dbReference type="GO" id="GO:0016853">
    <property type="term" value="F:isomerase activity"/>
    <property type="evidence" value="ECO:0007669"/>
    <property type="project" value="UniProtKB-KW"/>
</dbReference>
<dbReference type="InterPro" id="IPR014347">
    <property type="entry name" value="Tautomerase/MIF_sf"/>
</dbReference>
<dbReference type="EC" id="5.3.2.6" evidence="2"/>
<dbReference type="STRING" id="84022.CACET_c02820"/>
<dbReference type="Proteomes" id="UP000035704">
    <property type="component" value="Chromosome"/>
</dbReference>
<organism evidence="2 3">
    <name type="scientific">Clostridium aceticum</name>
    <dbReference type="NCBI Taxonomy" id="84022"/>
    <lineage>
        <taxon>Bacteria</taxon>
        <taxon>Bacillati</taxon>
        <taxon>Bacillota</taxon>
        <taxon>Clostridia</taxon>
        <taxon>Eubacteriales</taxon>
        <taxon>Clostridiaceae</taxon>
        <taxon>Clostridium</taxon>
    </lineage>
</organism>
<dbReference type="AlphaFoldDB" id="A0A0D8I727"/>
<dbReference type="KEGG" id="cace:CACET_c02820"/>
<keyword evidence="1 2" id="KW-0413">Isomerase</keyword>
<dbReference type="SUPFAM" id="SSF55331">
    <property type="entry name" value="Tautomerase/MIF"/>
    <property type="match status" value="1"/>
</dbReference>
<accession>A0A0D8I727</accession>
<reference evidence="2 3" key="1">
    <citation type="submission" date="2014-10" db="EMBL/GenBank/DDBJ databases">
        <title>Genome sequence of Clostridium aceticum DSM 1496.</title>
        <authorList>
            <person name="Poehlein A."/>
            <person name="Schiel-Bengelsdorf B."/>
            <person name="Gottschalk G."/>
            <person name="Duerre P."/>
            <person name="Daniel R."/>
        </authorList>
    </citation>
    <scope>NUCLEOTIDE SEQUENCE [LARGE SCALE GENOMIC DNA]</scope>
    <source>
        <strain evidence="2 3">DSM 1496</strain>
    </source>
</reference>
<protein>
    <submittedName>
        <fullName evidence="2">Putative 2-hydroxymuconate tautomerase</fullName>
        <ecNumber evidence="2">5.3.2.6</ecNumber>
    </submittedName>
</protein>
<dbReference type="Gene3D" id="3.30.429.10">
    <property type="entry name" value="Macrophage Migration Inhibitory Factor"/>
    <property type="match status" value="1"/>
</dbReference>
<dbReference type="InterPro" id="IPR004370">
    <property type="entry name" value="4-OT-like_dom"/>
</dbReference>
<sequence length="63" mass="7060">MPHISFEGPKLTKEQKEELVRKITEVSTSVLKLPKEAFTVVIRENDLENVGVGGELLANKLKK</sequence>
<proteinExistence type="predicted"/>
<gene>
    <name evidence="2" type="ORF">CACET_c02820</name>
</gene>
<keyword evidence="3" id="KW-1185">Reference proteome</keyword>
<dbReference type="EMBL" id="CP009687">
    <property type="protein sequence ID" value="AKL93798.1"/>
    <property type="molecule type" value="Genomic_DNA"/>
</dbReference>
<dbReference type="PATRIC" id="fig|84022.5.peg.2030"/>
<dbReference type="Pfam" id="PF01361">
    <property type="entry name" value="Tautomerase"/>
    <property type="match status" value="1"/>
</dbReference>
<evidence type="ECO:0000313" key="2">
    <source>
        <dbReference type="EMBL" id="AKL93798.1"/>
    </source>
</evidence>
<name>A0A0D8I727_9CLOT</name>
<dbReference type="OrthoDB" id="9804803at2"/>
<evidence type="ECO:0000313" key="3">
    <source>
        <dbReference type="Proteomes" id="UP000035704"/>
    </source>
</evidence>